<dbReference type="RefSeq" id="WP_038154579.1">
    <property type="nucleotide sequence ID" value="NZ_JMTB01000042.1"/>
</dbReference>
<comment type="caution">
    <text evidence="6">The sequence shown here is derived from an EMBL/GenBank/DDBJ whole genome shotgun (WGS) entry which is preliminary data.</text>
</comment>
<dbReference type="EMBL" id="JMTB01000042">
    <property type="protein sequence ID" value="KFC09270.1"/>
    <property type="molecule type" value="Genomic_DNA"/>
</dbReference>
<evidence type="ECO:0000256" key="3">
    <source>
        <dbReference type="PIRSR" id="PIRSR000103-1"/>
    </source>
</evidence>
<feature type="active site" evidence="3">
    <location>
        <position position="173"/>
    </location>
</feature>
<dbReference type="GO" id="GO:0008442">
    <property type="term" value="F:3-hydroxyisobutyrate dehydrogenase activity"/>
    <property type="evidence" value="ECO:0007669"/>
    <property type="project" value="UniProtKB-EC"/>
</dbReference>
<dbReference type="InterPro" id="IPR006115">
    <property type="entry name" value="6PGDH_NADP-bd"/>
</dbReference>
<dbReference type="Gene3D" id="1.10.1040.10">
    <property type="entry name" value="N-(1-d-carboxylethyl)-l-norvaline Dehydrogenase, domain 2"/>
    <property type="match status" value="1"/>
</dbReference>
<gene>
    <name evidence="6" type="ORF">GTGU_00995</name>
</gene>
<protein>
    <submittedName>
        <fullName evidence="6">3-hydroxyisobutyrate dehydrogenase</fullName>
        <ecNumber evidence="6">1.-.-.-</ecNumber>
        <ecNumber evidence="6">1.1.1.31</ecNumber>
        <ecNumber evidence="6">1.1.1.44</ecNumber>
    </submittedName>
</protein>
<feature type="domain" description="3-hydroxyisobutyrate dehydrogenase-like NAD-binding" evidence="5">
    <location>
        <begin position="167"/>
        <end position="285"/>
    </location>
</feature>
<keyword evidence="7" id="KW-1185">Reference proteome</keyword>
<dbReference type="GO" id="GO:0051287">
    <property type="term" value="F:NAD binding"/>
    <property type="evidence" value="ECO:0007669"/>
    <property type="project" value="InterPro"/>
</dbReference>
<reference evidence="7" key="1">
    <citation type="submission" date="2014-05" db="EMBL/GenBank/DDBJ databases">
        <title>ATOL: Assembling a taxonomically balanced genome-scale reconstruction of the evolutionary history of the Enterobacteriaceae.</title>
        <authorList>
            <person name="Plunkett G. III"/>
            <person name="Neeno-Eckwall E.C."/>
            <person name="Glasner J.D."/>
            <person name="Perna N.T."/>
        </authorList>
    </citation>
    <scope>NUCLEOTIDE SEQUENCE [LARGE SCALE GENOMIC DNA]</scope>
    <source>
        <strain evidence="7">ATCC 49490</strain>
    </source>
</reference>
<evidence type="ECO:0000259" key="5">
    <source>
        <dbReference type="Pfam" id="PF14833"/>
    </source>
</evidence>
<dbReference type="InterPro" id="IPR013328">
    <property type="entry name" value="6PGD_dom2"/>
</dbReference>
<dbReference type="InterPro" id="IPR051265">
    <property type="entry name" value="HIBADH-related_NP60_sf"/>
</dbReference>
<sequence length="290" mass="30761">MNQQPVVAVLGLGAMGHAFAANLLKKGFTVRGWNRTRARGEDLIPLGLTLSERAAQAVEGADVVIAMLSDGETTHQILSDVQSALKPGATFCQMGTIGTEATDALLAQLTQVRPDVVFIDAPVSGTKAPAENAQILILASGERSRAQEAEQVFSAISKGQVWLGDAGASSRMKLVVNSWLIGMMQSLSETVILAEKLGFTASELWSVLEGGPLAAPYAKAKLDMISGGDFTPQMHLIWALKDARLAKDAAGDARLPALENIIALWQQAAEAGYGEQDLASIYQYLKTKEA</sequence>
<evidence type="ECO:0000313" key="7">
    <source>
        <dbReference type="Proteomes" id="UP000028630"/>
    </source>
</evidence>
<dbReference type="OrthoDB" id="9786703at2"/>
<dbReference type="EC" id="1.-.-.-" evidence="6"/>
<dbReference type="EC" id="1.1.1.31" evidence="6"/>
<dbReference type="EC" id="1.1.1.44" evidence="6"/>
<dbReference type="Proteomes" id="UP000028630">
    <property type="component" value="Unassembled WGS sequence"/>
</dbReference>
<dbReference type="GO" id="GO:0050661">
    <property type="term" value="F:NADP binding"/>
    <property type="evidence" value="ECO:0007669"/>
    <property type="project" value="InterPro"/>
</dbReference>
<dbReference type="AlphaFoldDB" id="A0A085AGC5"/>
<evidence type="ECO:0000313" key="6">
    <source>
        <dbReference type="EMBL" id="KFC09270.1"/>
    </source>
</evidence>
<dbReference type="Gene3D" id="3.40.50.720">
    <property type="entry name" value="NAD(P)-binding Rossmann-like Domain"/>
    <property type="match status" value="1"/>
</dbReference>
<dbReference type="InterPro" id="IPR008927">
    <property type="entry name" value="6-PGluconate_DH-like_C_sf"/>
</dbReference>
<dbReference type="PANTHER" id="PTHR43580:SF2">
    <property type="entry name" value="CYTOKINE-LIKE NUCLEAR FACTOR N-PAC"/>
    <property type="match status" value="1"/>
</dbReference>
<dbReference type="SUPFAM" id="SSF48179">
    <property type="entry name" value="6-phosphogluconate dehydrogenase C-terminal domain-like"/>
    <property type="match status" value="1"/>
</dbReference>
<proteinExistence type="predicted"/>
<dbReference type="InterPro" id="IPR015815">
    <property type="entry name" value="HIBADH-related"/>
</dbReference>
<dbReference type="PIRSF" id="PIRSF000103">
    <property type="entry name" value="HIBADH"/>
    <property type="match status" value="1"/>
</dbReference>
<dbReference type="Pfam" id="PF03446">
    <property type="entry name" value="NAD_binding_2"/>
    <property type="match status" value="1"/>
</dbReference>
<keyword evidence="2" id="KW-0520">NAD</keyword>
<dbReference type="PANTHER" id="PTHR43580">
    <property type="entry name" value="OXIDOREDUCTASE GLYR1-RELATED"/>
    <property type="match status" value="1"/>
</dbReference>
<name>A0A085AGC5_9ENTR</name>
<dbReference type="Pfam" id="PF14833">
    <property type="entry name" value="NAD_binding_11"/>
    <property type="match status" value="1"/>
</dbReference>
<evidence type="ECO:0000259" key="4">
    <source>
        <dbReference type="Pfam" id="PF03446"/>
    </source>
</evidence>
<keyword evidence="1 6" id="KW-0560">Oxidoreductase</keyword>
<dbReference type="SUPFAM" id="SSF51735">
    <property type="entry name" value="NAD(P)-binding Rossmann-fold domains"/>
    <property type="match status" value="1"/>
</dbReference>
<feature type="domain" description="6-phosphogluconate dehydrogenase NADP-binding" evidence="4">
    <location>
        <begin position="7"/>
        <end position="164"/>
    </location>
</feature>
<dbReference type="InterPro" id="IPR029154">
    <property type="entry name" value="HIBADH-like_NADP-bd"/>
</dbReference>
<accession>A0A085AGC5</accession>
<evidence type="ECO:0000256" key="1">
    <source>
        <dbReference type="ARBA" id="ARBA00023002"/>
    </source>
</evidence>
<dbReference type="GO" id="GO:0004616">
    <property type="term" value="F:phosphogluconate dehydrogenase (decarboxylating) activity"/>
    <property type="evidence" value="ECO:0007669"/>
    <property type="project" value="UniProtKB-EC"/>
</dbReference>
<dbReference type="eggNOG" id="COG2084">
    <property type="taxonomic scope" value="Bacteria"/>
</dbReference>
<evidence type="ECO:0000256" key="2">
    <source>
        <dbReference type="ARBA" id="ARBA00023027"/>
    </source>
</evidence>
<organism evidence="6 7">
    <name type="scientific">Trabulsiella guamensis ATCC 49490</name>
    <dbReference type="NCBI Taxonomy" id="1005994"/>
    <lineage>
        <taxon>Bacteria</taxon>
        <taxon>Pseudomonadati</taxon>
        <taxon>Pseudomonadota</taxon>
        <taxon>Gammaproteobacteria</taxon>
        <taxon>Enterobacterales</taxon>
        <taxon>Enterobacteriaceae</taxon>
        <taxon>Trabulsiella</taxon>
    </lineage>
</organism>
<dbReference type="InterPro" id="IPR036291">
    <property type="entry name" value="NAD(P)-bd_dom_sf"/>
</dbReference>